<evidence type="ECO:0000259" key="3">
    <source>
        <dbReference type="Pfam" id="PF00582"/>
    </source>
</evidence>
<evidence type="ECO:0000313" key="5">
    <source>
        <dbReference type="Proteomes" id="UP001165685"/>
    </source>
</evidence>
<name>A0ABT4TKV4_9ACTN</name>
<reference evidence="4" key="1">
    <citation type="submission" date="2023-01" db="EMBL/GenBank/DDBJ databases">
        <title>Draft genome sequence of Nocardiopsis sp. LSu2-4 isolated from halophytes.</title>
        <authorList>
            <person name="Duangmal K."/>
            <person name="Chantavorakit T."/>
        </authorList>
    </citation>
    <scope>NUCLEOTIDE SEQUENCE</scope>
    <source>
        <strain evidence="4">LSu2-4</strain>
    </source>
</reference>
<proteinExistence type="inferred from homology"/>
<evidence type="ECO:0000256" key="2">
    <source>
        <dbReference type="SAM" id="MobiDB-lite"/>
    </source>
</evidence>
<organism evidence="4 5">
    <name type="scientific">Nocardiopsis suaedae</name>
    <dbReference type="NCBI Taxonomy" id="3018444"/>
    <lineage>
        <taxon>Bacteria</taxon>
        <taxon>Bacillati</taxon>
        <taxon>Actinomycetota</taxon>
        <taxon>Actinomycetes</taxon>
        <taxon>Streptosporangiales</taxon>
        <taxon>Nocardiopsidaceae</taxon>
        <taxon>Nocardiopsis</taxon>
    </lineage>
</organism>
<evidence type="ECO:0000313" key="4">
    <source>
        <dbReference type="EMBL" id="MDA2804996.1"/>
    </source>
</evidence>
<dbReference type="InterPro" id="IPR006016">
    <property type="entry name" value="UspA"/>
</dbReference>
<dbReference type="Proteomes" id="UP001165685">
    <property type="component" value="Unassembled WGS sequence"/>
</dbReference>
<comment type="similarity">
    <text evidence="1">Belongs to the universal stress protein A family.</text>
</comment>
<keyword evidence="5" id="KW-1185">Reference proteome</keyword>
<dbReference type="PRINTS" id="PR01438">
    <property type="entry name" value="UNVRSLSTRESS"/>
</dbReference>
<dbReference type="Pfam" id="PF00582">
    <property type="entry name" value="Usp"/>
    <property type="match status" value="1"/>
</dbReference>
<dbReference type="SUPFAM" id="SSF52402">
    <property type="entry name" value="Adenine nucleotide alpha hydrolases-like"/>
    <property type="match status" value="1"/>
</dbReference>
<feature type="region of interest" description="Disordered" evidence="2">
    <location>
        <begin position="157"/>
        <end position="177"/>
    </location>
</feature>
<dbReference type="RefSeq" id="WP_270677640.1">
    <property type="nucleotide sequence ID" value="NZ_JAQFWP010000015.1"/>
</dbReference>
<dbReference type="EMBL" id="JAQFWP010000015">
    <property type="protein sequence ID" value="MDA2804996.1"/>
    <property type="molecule type" value="Genomic_DNA"/>
</dbReference>
<dbReference type="Gene3D" id="3.40.50.620">
    <property type="entry name" value="HUPs"/>
    <property type="match status" value="1"/>
</dbReference>
<comment type="caution">
    <text evidence="4">The sequence shown here is derived from an EMBL/GenBank/DDBJ whole genome shotgun (WGS) entry which is preliminary data.</text>
</comment>
<dbReference type="InterPro" id="IPR014729">
    <property type="entry name" value="Rossmann-like_a/b/a_fold"/>
</dbReference>
<feature type="domain" description="UspA" evidence="3">
    <location>
        <begin position="12"/>
        <end position="144"/>
    </location>
</feature>
<evidence type="ECO:0000256" key="1">
    <source>
        <dbReference type="ARBA" id="ARBA00008791"/>
    </source>
</evidence>
<dbReference type="CDD" id="cd00293">
    <property type="entry name" value="USP-like"/>
    <property type="match status" value="1"/>
</dbReference>
<sequence>MDARIPAGTAPHIVVGYDGTRPAAFALEWAVREARLRDCDLWAVRVLDNGNAPHAPYAGAHALPRTGPAERELEHVVERARRTWPRVHHAVRRDDLAARGLARAAEGAQLLVLGTRGPSGPGAPPLGPTASACLRIAPCPVVFVGLERAPWAQDGAFDDAPARRTAEPVGSAGGGAR</sequence>
<accession>A0ABT4TKV4</accession>
<dbReference type="InterPro" id="IPR006015">
    <property type="entry name" value="Universal_stress_UspA"/>
</dbReference>
<gene>
    <name evidence="4" type="ORF">O4U47_10770</name>
</gene>
<protein>
    <submittedName>
        <fullName evidence="4">Universal stress protein</fullName>
    </submittedName>
</protein>